<feature type="domain" description="GBD/FH3" evidence="4">
    <location>
        <begin position="26"/>
        <end position="471"/>
    </location>
</feature>
<dbReference type="GO" id="GO:0005829">
    <property type="term" value="C:cytosol"/>
    <property type="evidence" value="ECO:0007669"/>
    <property type="project" value="TreeGrafter"/>
</dbReference>
<dbReference type="InterPro" id="IPR014768">
    <property type="entry name" value="GBD/FH3_dom"/>
</dbReference>
<dbReference type="FunFam" id="1.20.58.2220:FF:000001">
    <property type="entry name" value="Formin-like 1, isoform CRA_c"/>
    <property type="match status" value="1"/>
</dbReference>
<dbReference type="RefSeq" id="XP_012904608.1">
    <property type="nucleotide sequence ID" value="XM_013049154.2"/>
</dbReference>
<sequence>MGNLESAEGGAGEPPSVSLLPPPGKMPMPEPCELEERFALVLSSMNLPPDKARLLRQYDNEKKWDLICDQERFQVKNPPHTYIQKLQSFLDPSVTRKKFRRRVQESTKVLRELEISLRTNHIGWVREFLNDENKGLDVLVDYLSFAQCSVMFDFEGLESGDDGAFDKLRSWSRSIEDLQPPSALSAPFTNSLARSARQSVLRYSTLPGRRALKNSRLVSQKDDVHVCILCLRAIMNYQYGFNLVMSHPHAVNEIALSLNNKNPRTKALVLELLAAVCLVRGGHEIILAAFDNFKEVCKELHRFEKLMEYFRNEDSNIDFMVACMQFINIVVHSVEDMNFRVHLQYEFTKLGLEEFLQSRHTESEKLQVQIQAYLDNVFDVGGLLEDAETKNVALEKVEELEEHVSHLTEKLLDLENENMMRVAELEKQLLQREKELESVKETYENTSHQVHTLRRLIKEKEEAFQRRCHLEPGARGLESVGSEALARIGPAELGEGLLPSDLDLLAPAPPPEEALPLPPPPAPPLPPPPPPLPDKCPPAPPLPGAAPSVVLTVGLSAIRIKKPIKTKFRLPVFNWTALKPNQISGTVFSELDDEKILEDLDLDKFEELFKTKAQGPALDLICSKNKTAQKAASKVTLLEANRAKNLAITLRKAGRSAEEICRAIHTFDLQTLPVDFVECLMRFLPTEAEVKLLRQYERERQPLDELAAEDRFMLLFSKVERLTQRMAGMAFLGNFQDNLQMLTPQLNAIIAASASVKSSQKLKQMLEIILALGNYMNSSKRGAVYGFKLQSLDLLLDTKSTDRKMTLLHFIALTVKEKYPDLANFWHELHFVEKAAAVSLENVLLDVKELGRGMELIRRECGIHDNSVLRNFLSTNEGKLDKLQRDAKTAEEAYNAVVRYFGESPKTTPPSVFFPVFVRFIRSYKEAEQENEARKKQEEVMREKQLAQEAKKLDAKTPSQRNKWQQQELIAELRRRQAKEHRPVYEGKDGTIEDIITVLKSVPFTARTAKRGSRFFCDAAHHDESNC</sequence>
<dbReference type="Gene3D" id="1.25.10.10">
    <property type="entry name" value="Leucine-rich Repeat Variant"/>
    <property type="match status" value="2"/>
</dbReference>
<dbReference type="InterPro" id="IPR043592">
    <property type="entry name" value="FMNL_animal"/>
</dbReference>
<dbReference type="PROSITE" id="PS51444">
    <property type="entry name" value="FH2"/>
    <property type="match status" value="1"/>
</dbReference>
<dbReference type="PROSITE" id="PS51232">
    <property type="entry name" value="GBD_FH3"/>
    <property type="match status" value="1"/>
</dbReference>
<feature type="region of interest" description="Disordered" evidence="3">
    <location>
        <begin position="500"/>
        <end position="540"/>
    </location>
</feature>
<evidence type="ECO:0000256" key="1">
    <source>
        <dbReference type="ARBA" id="ARBA00023449"/>
    </source>
</evidence>
<dbReference type="Gene3D" id="1.20.58.2220">
    <property type="entry name" value="Formin, FH2 domain"/>
    <property type="match status" value="1"/>
</dbReference>
<comment type="similarity">
    <text evidence="1">Belongs to the formin homology family.</text>
</comment>
<dbReference type="PANTHER" id="PTHR45857">
    <property type="entry name" value="FORMIN-LIKE PROTEIN"/>
    <property type="match status" value="1"/>
</dbReference>
<dbReference type="GO" id="GO:0016477">
    <property type="term" value="P:cell migration"/>
    <property type="evidence" value="ECO:0007669"/>
    <property type="project" value="TreeGrafter"/>
</dbReference>
<keyword evidence="6" id="KW-1185">Reference proteome</keyword>
<accession>A0A8U0NMJ1</accession>
<dbReference type="InterPro" id="IPR010472">
    <property type="entry name" value="FH3_dom"/>
</dbReference>
<dbReference type="Pfam" id="PF06367">
    <property type="entry name" value="Drf_FH3"/>
    <property type="match status" value="1"/>
</dbReference>
<feature type="coiled-coil region" evidence="2">
    <location>
        <begin position="390"/>
        <end position="463"/>
    </location>
</feature>
<feature type="domain" description="FH2" evidence="5">
    <location>
        <begin position="560"/>
        <end position="950"/>
    </location>
</feature>
<dbReference type="InterPro" id="IPR016024">
    <property type="entry name" value="ARM-type_fold"/>
</dbReference>
<dbReference type="Pfam" id="PF02181">
    <property type="entry name" value="FH2"/>
    <property type="match status" value="1"/>
</dbReference>
<feature type="compositionally biased region" description="Pro residues" evidence="3">
    <location>
        <begin position="20"/>
        <end position="30"/>
    </location>
</feature>
<dbReference type="SMART" id="SM00498">
    <property type="entry name" value="FH2"/>
    <property type="match status" value="1"/>
</dbReference>
<dbReference type="GeneID" id="101688947"/>
<dbReference type="FunFam" id="1.25.10.10:FF:000036">
    <property type="entry name" value="Formin-like protein 3 isoform 1"/>
    <property type="match status" value="1"/>
</dbReference>
<organism evidence="6 7">
    <name type="scientific">Mustela putorius furo</name>
    <name type="common">European domestic ferret</name>
    <name type="synonym">Mustela furo</name>
    <dbReference type="NCBI Taxonomy" id="9669"/>
    <lineage>
        <taxon>Eukaryota</taxon>
        <taxon>Metazoa</taxon>
        <taxon>Chordata</taxon>
        <taxon>Craniata</taxon>
        <taxon>Vertebrata</taxon>
        <taxon>Euteleostomi</taxon>
        <taxon>Mammalia</taxon>
        <taxon>Eutheria</taxon>
        <taxon>Laurasiatheria</taxon>
        <taxon>Carnivora</taxon>
        <taxon>Caniformia</taxon>
        <taxon>Musteloidea</taxon>
        <taxon>Mustelidae</taxon>
        <taxon>Mustelinae</taxon>
        <taxon>Mustela</taxon>
    </lineage>
</organism>
<dbReference type="SUPFAM" id="SSF101447">
    <property type="entry name" value="Formin homology 2 domain (FH2 domain)"/>
    <property type="match status" value="1"/>
</dbReference>
<dbReference type="PANTHER" id="PTHR45857:SF3">
    <property type="entry name" value="FORMIN-LIKE PROTEIN 3"/>
    <property type="match status" value="1"/>
</dbReference>
<keyword evidence="2" id="KW-0175">Coiled coil</keyword>
<dbReference type="GO" id="GO:0051015">
    <property type="term" value="F:actin filament binding"/>
    <property type="evidence" value="ECO:0007669"/>
    <property type="project" value="TreeGrafter"/>
</dbReference>
<reference evidence="7" key="1">
    <citation type="submission" date="2025-08" db="UniProtKB">
        <authorList>
            <consortium name="RefSeq"/>
        </authorList>
    </citation>
    <scope>IDENTIFICATION</scope>
    <source>
        <tissue evidence="7">Brain</tissue>
    </source>
</reference>
<evidence type="ECO:0000313" key="7">
    <source>
        <dbReference type="RefSeq" id="XP_012904608.1"/>
    </source>
</evidence>
<dbReference type="GO" id="GO:0008360">
    <property type="term" value="P:regulation of cell shape"/>
    <property type="evidence" value="ECO:0007669"/>
    <property type="project" value="TreeGrafter"/>
</dbReference>
<dbReference type="FunFam" id="1.25.10.10:FF:000045">
    <property type="entry name" value="Formin-like protein 3 isoform 1"/>
    <property type="match status" value="1"/>
</dbReference>
<dbReference type="InterPro" id="IPR015425">
    <property type="entry name" value="FH2_Formin"/>
</dbReference>
<dbReference type="SMART" id="SM01139">
    <property type="entry name" value="Drf_FH3"/>
    <property type="match status" value="1"/>
</dbReference>
<proteinExistence type="inferred from homology"/>
<dbReference type="Pfam" id="PF06371">
    <property type="entry name" value="Drf_GBD"/>
    <property type="match status" value="2"/>
</dbReference>
<dbReference type="InterPro" id="IPR011989">
    <property type="entry name" value="ARM-like"/>
</dbReference>
<dbReference type="SUPFAM" id="SSF48371">
    <property type="entry name" value="ARM repeat"/>
    <property type="match status" value="1"/>
</dbReference>
<name>A0A8U0NMJ1_MUSPF</name>
<dbReference type="SMART" id="SM01140">
    <property type="entry name" value="Drf_GBD"/>
    <property type="match status" value="1"/>
</dbReference>
<feature type="compositionally biased region" description="Pro residues" evidence="3">
    <location>
        <begin position="507"/>
        <end position="540"/>
    </location>
</feature>
<gene>
    <name evidence="7" type="primary">FMNL3</name>
</gene>
<evidence type="ECO:0000256" key="2">
    <source>
        <dbReference type="SAM" id="Coils"/>
    </source>
</evidence>
<feature type="coiled-coil region" evidence="2">
    <location>
        <begin position="924"/>
        <end position="953"/>
    </location>
</feature>
<dbReference type="GO" id="GO:0031267">
    <property type="term" value="F:small GTPase binding"/>
    <property type="evidence" value="ECO:0007669"/>
    <property type="project" value="InterPro"/>
</dbReference>
<dbReference type="InterPro" id="IPR042201">
    <property type="entry name" value="FH2_Formin_sf"/>
</dbReference>
<dbReference type="Proteomes" id="UP000000715">
    <property type="component" value="Unplaced"/>
</dbReference>
<evidence type="ECO:0000259" key="5">
    <source>
        <dbReference type="PROSITE" id="PS51444"/>
    </source>
</evidence>
<dbReference type="GO" id="GO:0030866">
    <property type="term" value="P:cortical actin cytoskeleton organization"/>
    <property type="evidence" value="ECO:0007669"/>
    <property type="project" value="TreeGrafter"/>
</dbReference>
<dbReference type="InterPro" id="IPR010473">
    <property type="entry name" value="GTPase-bd"/>
</dbReference>
<dbReference type="AlphaFoldDB" id="A0A8U0NMJ1"/>
<dbReference type="CTD" id="91010"/>
<evidence type="ECO:0000313" key="6">
    <source>
        <dbReference type="Proteomes" id="UP000000715"/>
    </source>
</evidence>
<evidence type="ECO:0000256" key="3">
    <source>
        <dbReference type="SAM" id="MobiDB-lite"/>
    </source>
</evidence>
<feature type="region of interest" description="Disordered" evidence="3">
    <location>
        <begin position="1"/>
        <end position="30"/>
    </location>
</feature>
<protein>
    <submittedName>
        <fullName evidence="7">Formin-like protein 3 isoform X3</fullName>
    </submittedName>
</protein>
<dbReference type="OrthoDB" id="1104827at2759"/>
<evidence type="ECO:0000259" key="4">
    <source>
        <dbReference type="PROSITE" id="PS51232"/>
    </source>
</evidence>